<organism evidence="1">
    <name type="scientific">Culex pipiens</name>
    <name type="common">House mosquito</name>
    <dbReference type="NCBI Taxonomy" id="7175"/>
    <lineage>
        <taxon>Eukaryota</taxon>
        <taxon>Metazoa</taxon>
        <taxon>Ecdysozoa</taxon>
        <taxon>Arthropoda</taxon>
        <taxon>Hexapoda</taxon>
        <taxon>Insecta</taxon>
        <taxon>Pterygota</taxon>
        <taxon>Neoptera</taxon>
        <taxon>Endopterygota</taxon>
        <taxon>Diptera</taxon>
        <taxon>Nematocera</taxon>
        <taxon>Culicoidea</taxon>
        <taxon>Culicidae</taxon>
        <taxon>Culicinae</taxon>
        <taxon>Culicini</taxon>
        <taxon>Culex</taxon>
        <taxon>Culex</taxon>
    </lineage>
</organism>
<dbReference type="EMBL" id="HBUE01251949">
    <property type="protein sequence ID" value="CAG6554708.1"/>
    <property type="molecule type" value="Transcribed_RNA"/>
</dbReference>
<dbReference type="EMBL" id="HBUE01098017">
    <property type="protein sequence ID" value="CAG6483918.1"/>
    <property type="molecule type" value="Transcribed_RNA"/>
</dbReference>
<dbReference type="EMBL" id="HBUE01147025">
    <property type="protein sequence ID" value="CAG6503451.1"/>
    <property type="molecule type" value="Transcribed_RNA"/>
</dbReference>
<evidence type="ECO:0000313" key="1">
    <source>
        <dbReference type="EMBL" id="CAG6503451.1"/>
    </source>
</evidence>
<name>A0A8D8D618_CULPI</name>
<accession>A0A8D8D618</accession>
<dbReference type="AlphaFoldDB" id="A0A8D8D618"/>
<proteinExistence type="predicted"/>
<protein>
    <submittedName>
        <fullName evidence="1">(northern house mosquito) hypothetical protein</fullName>
    </submittedName>
</protein>
<reference evidence="1" key="1">
    <citation type="submission" date="2021-05" db="EMBL/GenBank/DDBJ databases">
        <authorList>
            <person name="Alioto T."/>
            <person name="Alioto T."/>
            <person name="Gomez Garrido J."/>
        </authorList>
    </citation>
    <scope>NUCLEOTIDE SEQUENCE</scope>
</reference>
<sequence>MMYQQKSFNSYRLLFSALFSSASKFVTEPEIVFIALVSEERAFREIFVTRFRRIQQNLASDSYQSACFSFVFYQSQKHSDIPIPGYHLEREPARCPNQPFSVKCRHFRFTNIVL</sequence>